<evidence type="ECO:0000313" key="2">
    <source>
        <dbReference type="Proteomes" id="UP000320055"/>
    </source>
</evidence>
<evidence type="ECO:0000313" key="1">
    <source>
        <dbReference type="EMBL" id="VEP14874.1"/>
    </source>
</evidence>
<dbReference type="AlphaFoldDB" id="A0A563VU10"/>
<reference evidence="1 2" key="1">
    <citation type="submission" date="2019-01" db="EMBL/GenBank/DDBJ databases">
        <authorList>
            <person name="Brito A."/>
        </authorList>
    </citation>
    <scope>NUCLEOTIDE SEQUENCE [LARGE SCALE GENOMIC DNA]</scope>
    <source>
        <strain evidence="1">1</strain>
    </source>
</reference>
<name>A0A563VU10_9CYAN</name>
<dbReference type="EMBL" id="CAACVJ010000217">
    <property type="protein sequence ID" value="VEP14874.1"/>
    <property type="molecule type" value="Genomic_DNA"/>
</dbReference>
<dbReference type="Proteomes" id="UP000320055">
    <property type="component" value="Unassembled WGS sequence"/>
</dbReference>
<keyword evidence="2" id="KW-1185">Reference proteome</keyword>
<proteinExistence type="predicted"/>
<protein>
    <submittedName>
        <fullName evidence="1">Uncharacterized protein</fullName>
    </submittedName>
</protein>
<sequence>MILKPYSGEVAEWSIALDLKSSVPCGTVGSNPTLSVFIFNSIASKALRSHQRRPWNP</sequence>
<gene>
    <name evidence="1" type="ORF">H1P_2940005</name>
</gene>
<accession>A0A563VU10</accession>
<organism evidence="1 2">
    <name type="scientific">Hyella patelloides LEGE 07179</name>
    <dbReference type="NCBI Taxonomy" id="945734"/>
    <lineage>
        <taxon>Bacteria</taxon>
        <taxon>Bacillati</taxon>
        <taxon>Cyanobacteriota</taxon>
        <taxon>Cyanophyceae</taxon>
        <taxon>Pleurocapsales</taxon>
        <taxon>Hyellaceae</taxon>
        <taxon>Hyella</taxon>
    </lineage>
</organism>